<evidence type="ECO:0000313" key="2">
    <source>
        <dbReference type="Proteomes" id="UP001432011"/>
    </source>
</evidence>
<dbReference type="EMBL" id="CP108085">
    <property type="protein sequence ID" value="WUP72905.1"/>
    <property type="molecule type" value="Genomic_DNA"/>
</dbReference>
<dbReference type="RefSeq" id="WP_328708617.1">
    <property type="nucleotide sequence ID" value="NZ_CP108085.1"/>
</dbReference>
<reference evidence="1" key="1">
    <citation type="submission" date="2022-10" db="EMBL/GenBank/DDBJ databases">
        <title>The complete genomes of actinobacterial strains from the NBC collection.</title>
        <authorList>
            <person name="Joergensen T.S."/>
            <person name="Alvarez Arevalo M."/>
            <person name="Sterndorff E.B."/>
            <person name="Faurdal D."/>
            <person name="Vuksanovic O."/>
            <person name="Mourched A.-S."/>
            <person name="Charusanti P."/>
            <person name="Shaw S."/>
            <person name="Blin K."/>
            <person name="Weber T."/>
        </authorList>
    </citation>
    <scope>NUCLEOTIDE SEQUENCE</scope>
    <source>
        <strain evidence="1">NBC_00254</strain>
    </source>
</reference>
<sequence length="83" mass="9340">MDGQHLVHPRDVPARAIRAAIGQADPEILRSHVIDEAALRDLPEHEDLFLARRFDQLATAIEEHVQENALFGFPDGPDLIRPE</sequence>
<evidence type="ECO:0000313" key="1">
    <source>
        <dbReference type="EMBL" id="WUP72905.1"/>
    </source>
</evidence>
<dbReference type="Proteomes" id="UP001432011">
    <property type="component" value="Chromosome"/>
</dbReference>
<keyword evidence="2" id="KW-1185">Reference proteome</keyword>
<organism evidence="1 2">
    <name type="scientific">Microbispora hainanensis</name>
    <dbReference type="NCBI Taxonomy" id="568844"/>
    <lineage>
        <taxon>Bacteria</taxon>
        <taxon>Bacillati</taxon>
        <taxon>Actinomycetota</taxon>
        <taxon>Actinomycetes</taxon>
        <taxon>Streptosporangiales</taxon>
        <taxon>Streptosporangiaceae</taxon>
        <taxon>Microbispora</taxon>
    </lineage>
</organism>
<name>A0ABZ1SM78_9ACTN</name>
<gene>
    <name evidence="1" type="ORF">OG913_26250</name>
</gene>
<proteinExistence type="predicted"/>
<protein>
    <submittedName>
        <fullName evidence="1">Uncharacterized protein</fullName>
    </submittedName>
</protein>
<accession>A0ABZ1SM78</accession>